<dbReference type="RefSeq" id="WP_217765570.1">
    <property type="nucleotide sequence ID" value="NZ_JAAATX020000005.1"/>
</dbReference>
<dbReference type="EMBL" id="JAAATX020000005">
    <property type="protein sequence ID" value="MBU9697904.1"/>
    <property type="molecule type" value="Genomic_DNA"/>
</dbReference>
<evidence type="ECO:0000313" key="1">
    <source>
        <dbReference type="EMBL" id="MBU9697904.1"/>
    </source>
</evidence>
<accession>A0ABS6J4V3</accession>
<keyword evidence="2" id="KW-1185">Reference proteome</keyword>
<dbReference type="InterPro" id="IPR019613">
    <property type="entry name" value="DUF4198"/>
</dbReference>
<organism evidence="1 2">
    <name type="scientific">Paragemmobacter amnigenus</name>
    <dbReference type="NCBI Taxonomy" id="2852097"/>
    <lineage>
        <taxon>Bacteria</taxon>
        <taxon>Pseudomonadati</taxon>
        <taxon>Pseudomonadota</taxon>
        <taxon>Alphaproteobacteria</taxon>
        <taxon>Rhodobacterales</taxon>
        <taxon>Paracoccaceae</taxon>
        <taxon>Paragemmobacter</taxon>
    </lineage>
</organism>
<gene>
    <name evidence="1" type="ORF">GU927_008580</name>
</gene>
<proteinExistence type="predicted"/>
<reference evidence="1 2" key="1">
    <citation type="submission" date="2021-06" db="EMBL/GenBank/DDBJ databases">
        <title>Rhodobacteraceae bacterium strain HSP-20.</title>
        <authorList>
            <person name="Chen W.-M."/>
        </authorList>
    </citation>
    <scope>NUCLEOTIDE SEQUENCE [LARGE SCALE GENOMIC DNA]</scope>
    <source>
        <strain evidence="1 2">HSP-20</strain>
    </source>
</reference>
<evidence type="ECO:0000313" key="2">
    <source>
        <dbReference type="Proteomes" id="UP000731907"/>
    </source>
</evidence>
<comment type="caution">
    <text evidence="1">The sequence shown here is derived from an EMBL/GenBank/DDBJ whole genome shotgun (WGS) entry which is preliminary data.</text>
</comment>
<dbReference type="Pfam" id="PF10670">
    <property type="entry name" value="DUF4198"/>
    <property type="match status" value="1"/>
</dbReference>
<protein>
    <submittedName>
        <fullName evidence="1">DUF4198 domain-containing protein</fullName>
    </submittedName>
</protein>
<dbReference type="Proteomes" id="UP000731907">
    <property type="component" value="Unassembled WGS sequence"/>
</dbReference>
<name>A0ABS6J4V3_9RHOB</name>
<sequence>MAIVFTVPAMPILSHEYWIDASKFHPTPDEEVTADLRVGSDLSGEVFPWLKQSFRAVQLWSPDQGPTPLTGRTGDIPALRLPSLDAGLHRISVETTPSFVIFETMDVFEDYLAYEGLTGILESHRSRSLPETGFGERYSRNARALIQSGPVIEGQTDAPTDMPFELVAQGNPYEPGLGSLPVRLTWQGEPAAGVQVALFHAAPEAEPPQGVTRQLFTTDGEGLVTIPLQGQGLHLLSAVRIEPVEDSAAAVWQSWWASLSFSP</sequence>